<accession>A0A9W8ARY5</accession>
<evidence type="ECO:0000256" key="7">
    <source>
        <dbReference type="ARBA" id="ARBA00023159"/>
    </source>
</evidence>
<dbReference type="OrthoDB" id="21557at2759"/>
<keyword evidence="13" id="KW-1185">Reference proteome</keyword>
<feature type="compositionally biased region" description="Low complexity" evidence="11">
    <location>
        <begin position="198"/>
        <end position="208"/>
    </location>
</feature>
<feature type="compositionally biased region" description="Polar residues" evidence="11">
    <location>
        <begin position="104"/>
        <end position="127"/>
    </location>
</feature>
<evidence type="ECO:0000256" key="1">
    <source>
        <dbReference type="ARBA" id="ARBA00004123"/>
    </source>
</evidence>
<dbReference type="PANTHER" id="PTHR46367:SF1">
    <property type="entry name" value="ATAXIN-7-LIKE PROTEIN 3"/>
    <property type="match status" value="1"/>
</dbReference>
<evidence type="ECO:0000256" key="2">
    <source>
        <dbReference type="ARBA" id="ARBA00022723"/>
    </source>
</evidence>
<feature type="region of interest" description="Disordered" evidence="11">
    <location>
        <begin position="103"/>
        <end position="212"/>
    </location>
</feature>
<evidence type="ECO:0000256" key="10">
    <source>
        <dbReference type="RuleBase" id="RU261113"/>
    </source>
</evidence>
<evidence type="ECO:0000256" key="5">
    <source>
        <dbReference type="ARBA" id="ARBA00022853"/>
    </source>
</evidence>
<dbReference type="GO" id="GO:0006325">
    <property type="term" value="P:chromatin organization"/>
    <property type="evidence" value="ECO:0007669"/>
    <property type="project" value="UniProtKB-KW"/>
</dbReference>
<dbReference type="GO" id="GO:0003713">
    <property type="term" value="F:transcription coactivator activity"/>
    <property type="evidence" value="ECO:0007669"/>
    <property type="project" value="TreeGrafter"/>
</dbReference>
<protein>
    <recommendedName>
        <fullName evidence="10">SAGA-associated factor 11</fullName>
    </recommendedName>
</protein>
<dbReference type="GO" id="GO:0008270">
    <property type="term" value="F:zinc ion binding"/>
    <property type="evidence" value="ECO:0007669"/>
    <property type="project" value="UniProtKB-KW"/>
</dbReference>
<evidence type="ECO:0000256" key="8">
    <source>
        <dbReference type="ARBA" id="ARBA00023163"/>
    </source>
</evidence>
<evidence type="ECO:0000256" key="4">
    <source>
        <dbReference type="ARBA" id="ARBA00022833"/>
    </source>
</evidence>
<comment type="subcellular location">
    <subcellularLocation>
        <location evidence="1 10">Nucleus</location>
    </subcellularLocation>
</comment>
<dbReference type="Pfam" id="PF08209">
    <property type="entry name" value="Sgf11"/>
    <property type="match status" value="1"/>
</dbReference>
<keyword evidence="8" id="KW-0804">Transcription</keyword>
<evidence type="ECO:0000256" key="9">
    <source>
        <dbReference type="ARBA" id="ARBA00023242"/>
    </source>
</evidence>
<dbReference type="GO" id="GO:0071819">
    <property type="term" value="C:DUBm complex"/>
    <property type="evidence" value="ECO:0007669"/>
    <property type="project" value="TreeGrafter"/>
</dbReference>
<evidence type="ECO:0000256" key="11">
    <source>
        <dbReference type="SAM" id="MobiDB-lite"/>
    </source>
</evidence>
<gene>
    <name evidence="12" type="primary">atxn7l3</name>
    <name evidence="12" type="ORF">IWQ62_001613</name>
</gene>
<keyword evidence="5" id="KW-0156">Chromatin regulator</keyword>
<organism evidence="12 13">
    <name type="scientific">Dispira parvispora</name>
    <dbReference type="NCBI Taxonomy" id="1520584"/>
    <lineage>
        <taxon>Eukaryota</taxon>
        <taxon>Fungi</taxon>
        <taxon>Fungi incertae sedis</taxon>
        <taxon>Zoopagomycota</taxon>
        <taxon>Kickxellomycotina</taxon>
        <taxon>Dimargaritomycetes</taxon>
        <taxon>Dimargaritales</taxon>
        <taxon>Dimargaritaceae</taxon>
        <taxon>Dispira</taxon>
    </lineage>
</organism>
<dbReference type="PANTHER" id="PTHR46367">
    <property type="entry name" value="ATAXIN-7-LIKE PROTEIN 3"/>
    <property type="match status" value="1"/>
</dbReference>
<keyword evidence="9" id="KW-0539">Nucleus</keyword>
<keyword evidence="6" id="KW-0805">Transcription regulation</keyword>
<dbReference type="AlphaFoldDB" id="A0A9W8ARY5"/>
<evidence type="ECO:0000313" key="12">
    <source>
        <dbReference type="EMBL" id="KAJ1967824.1"/>
    </source>
</evidence>
<sequence length="254" mass="27480">MIDKPASNSVLNSSATRKPSSSSCAQLVSNVSNSSCVTTGIATEYARWGSSKATSAMNTPGLDVFGNDPSKVPSSESYVCTSCQRNYPAARYAPHLEKCLGLSSRRQSARRTGSQSDRSGTSPSTSLHDQDSNGFGEDTSKVLLNGLVDRKRKQPPSKETNGQTVRKRGRPPLSRKASPLLKSTQPGGSPVPLNSLDTPLKTKTTPKSSKLRKMTKTIPIESRDYNFTAGIDGHEDLEEFFQELPNFNQAKSYT</sequence>
<dbReference type="InterPro" id="IPR013246">
    <property type="entry name" value="SAGA_su_Sgf11"/>
</dbReference>
<proteinExistence type="inferred from homology"/>
<dbReference type="EMBL" id="JANBPY010000276">
    <property type="protein sequence ID" value="KAJ1967824.1"/>
    <property type="molecule type" value="Genomic_DNA"/>
</dbReference>
<feature type="region of interest" description="Disordered" evidence="11">
    <location>
        <begin position="1"/>
        <end position="31"/>
    </location>
</feature>
<keyword evidence="4" id="KW-0862">Zinc</keyword>
<name>A0A9W8ARY5_9FUNG</name>
<evidence type="ECO:0000256" key="6">
    <source>
        <dbReference type="ARBA" id="ARBA00023015"/>
    </source>
</evidence>
<comment type="similarity">
    <text evidence="10">Belongs to the SGF11 family.</text>
</comment>
<evidence type="ECO:0000313" key="13">
    <source>
        <dbReference type="Proteomes" id="UP001150925"/>
    </source>
</evidence>
<dbReference type="InterPro" id="IPR051078">
    <property type="entry name" value="SGF11"/>
</dbReference>
<keyword evidence="3" id="KW-0863">Zinc-finger</keyword>
<keyword evidence="2" id="KW-0479">Metal-binding</keyword>
<dbReference type="GO" id="GO:0006357">
    <property type="term" value="P:regulation of transcription by RNA polymerase II"/>
    <property type="evidence" value="ECO:0007669"/>
    <property type="project" value="TreeGrafter"/>
</dbReference>
<evidence type="ECO:0000256" key="3">
    <source>
        <dbReference type="ARBA" id="ARBA00022771"/>
    </source>
</evidence>
<feature type="compositionally biased region" description="Polar residues" evidence="11">
    <location>
        <begin position="1"/>
        <end position="27"/>
    </location>
</feature>
<comment type="caution">
    <text evidence="12">The sequence shown here is derived from an EMBL/GenBank/DDBJ whole genome shotgun (WGS) entry which is preliminary data.</text>
</comment>
<keyword evidence="7 10" id="KW-0010">Activator</keyword>
<reference evidence="12" key="1">
    <citation type="submission" date="2022-07" db="EMBL/GenBank/DDBJ databases">
        <title>Phylogenomic reconstructions and comparative analyses of Kickxellomycotina fungi.</title>
        <authorList>
            <person name="Reynolds N.K."/>
            <person name="Stajich J.E."/>
            <person name="Barry K."/>
            <person name="Grigoriev I.V."/>
            <person name="Crous P."/>
            <person name="Smith M.E."/>
        </authorList>
    </citation>
    <scope>NUCLEOTIDE SEQUENCE</scope>
    <source>
        <strain evidence="12">RSA 1196</strain>
    </source>
</reference>
<dbReference type="Proteomes" id="UP001150925">
    <property type="component" value="Unassembled WGS sequence"/>
</dbReference>
<dbReference type="GO" id="GO:0000124">
    <property type="term" value="C:SAGA complex"/>
    <property type="evidence" value="ECO:0007669"/>
    <property type="project" value="TreeGrafter"/>
</dbReference>